<keyword evidence="2" id="KW-0812">Transmembrane</keyword>
<feature type="transmembrane region" description="Helical" evidence="2">
    <location>
        <begin position="164"/>
        <end position="182"/>
    </location>
</feature>
<accession>A0AAV9AS04</accession>
<comment type="caution">
    <text evidence="3">The sequence shown here is derived from an EMBL/GenBank/DDBJ whole genome shotgun (WGS) entry which is preliminary data.</text>
</comment>
<dbReference type="InterPro" id="IPR034569">
    <property type="entry name" value="PNSB5"/>
</dbReference>
<evidence type="ECO:0000313" key="4">
    <source>
        <dbReference type="Proteomes" id="UP001179952"/>
    </source>
</evidence>
<reference evidence="3" key="2">
    <citation type="submission" date="2023-06" db="EMBL/GenBank/DDBJ databases">
        <authorList>
            <person name="Ma L."/>
            <person name="Liu K.-W."/>
            <person name="Li Z."/>
            <person name="Hsiao Y.-Y."/>
            <person name="Qi Y."/>
            <person name="Fu T."/>
            <person name="Tang G."/>
            <person name="Zhang D."/>
            <person name="Sun W.-H."/>
            <person name="Liu D.-K."/>
            <person name="Li Y."/>
            <person name="Chen G.-Z."/>
            <person name="Liu X.-D."/>
            <person name="Liao X.-Y."/>
            <person name="Jiang Y.-T."/>
            <person name="Yu X."/>
            <person name="Hao Y."/>
            <person name="Huang J."/>
            <person name="Zhao X.-W."/>
            <person name="Ke S."/>
            <person name="Chen Y.-Y."/>
            <person name="Wu W.-L."/>
            <person name="Hsu J.-L."/>
            <person name="Lin Y.-F."/>
            <person name="Huang M.-D."/>
            <person name="Li C.-Y."/>
            <person name="Huang L."/>
            <person name="Wang Z.-W."/>
            <person name="Zhao X."/>
            <person name="Zhong W.-Y."/>
            <person name="Peng D.-H."/>
            <person name="Ahmad S."/>
            <person name="Lan S."/>
            <person name="Zhang J.-S."/>
            <person name="Tsai W.-C."/>
            <person name="Van De Peer Y."/>
            <person name="Liu Z.-J."/>
        </authorList>
    </citation>
    <scope>NUCLEOTIDE SEQUENCE</scope>
    <source>
        <strain evidence="3">SCP</strain>
        <tissue evidence="3">Leaves</tissue>
    </source>
</reference>
<evidence type="ECO:0000256" key="2">
    <source>
        <dbReference type="SAM" id="Phobius"/>
    </source>
</evidence>
<protein>
    <submittedName>
        <fullName evidence="3">Uncharacterized protein</fullName>
    </submittedName>
</protein>
<dbReference type="Proteomes" id="UP001179952">
    <property type="component" value="Unassembled WGS sequence"/>
</dbReference>
<dbReference type="GO" id="GO:0009507">
    <property type="term" value="C:chloroplast"/>
    <property type="evidence" value="ECO:0007669"/>
    <property type="project" value="InterPro"/>
</dbReference>
<name>A0AAV9AS04_ACOGR</name>
<dbReference type="AlphaFoldDB" id="A0AAV9AS04"/>
<organism evidence="3 4">
    <name type="scientific">Acorus gramineus</name>
    <name type="common">Dwarf sweet flag</name>
    <dbReference type="NCBI Taxonomy" id="55184"/>
    <lineage>
        <taxon>Eukaryota</taxon>
        <taxon>Viridiplantae</taxon>
        <taxon>Streptophyta</taxon>
        <taxon>Embryophyta</taxon>
        <taxon>Tracheophyta</taxon>
        <taxon>Spermatophyta</taxon>
        <taxon>Magnoliopsida</taxon>
        <taxon>Liliopsida</taxon>
        <taxon>Acoraceae</taxon>
        <taxon>Acorus</taxon>
    </lineage>
</organism>
<keyword evidence="2" id="KW-0472">Membrane</keyword>
<dbReference type="GO" id="GO:0006979">
    <property type="term" value="P:response to oxidative stress"/>
    <property type="evidence" value="ECO:0007669"/>
    <property type="project" value="InterPro"/>
</dbReference>
<gene>
    <name evidence="3" type="ORF">QJS04_geneDACA021868</name>
</gene>
<feature type="region of interest" description="Disordered" evidence="1">
    <location>
        <begin position="107"/>
        <end position="128"/>
    </location>
</feature>
<proteinExistence type="predicted"/>
<sequence>MEQVRTPKKKKKMAVLSSPSVVAAKSFPPATQRPQRPTIRVSRVIQTGTLDLLLSRNLRSTRLYAELTEIEPDLREEKRDRWGTNGVSAEDFVYGEYDGHHTYEEGNEAELKGEGDAAPADSQRRTHAQHAQECTSAVHCLFSDFEGGDCGVWVLHMFFQVGEYLYIGAAIFVVIFCGIEMGKPDKPHNFEPQIYNMERGARDKLITDYNTMDIWDFNEKYGDLWDFTVKKDDIVR</sequence>
<reference evidence="3" key="1">
    <citation type="journal article" date="2023" name="Nat. Commun.">
        <title>Diploid and tetraploid genomes of Acorus and the evolution of monocots.</title>
        <authorList>
            <person name="Ma L."/>
            <person name="Liu K.W."/>
            <person name="Li Z."/>
            <person name="Hsiao Y.Y."/>
            <person name="Qi Y."/>
            <person name="Fu T."/>
            <person name="Tang G.D."/>
            <person name="Zhang D."/>
            <person name="Sun W.H."/>
            <person name="Liu D.K."/>
            <person name="Li Y."/>
            <person name="Chen G.Z."/>
            <person name="Liu X.D."/>
            <person name="Liao X.Y."/>
            <person name="Jiang Y.T."/>
            <person name="Yu X."/>
            <person name="Hao Y."/>
            <person name="Huang J."/>
            <person name="Zhao X.W."/>
            <person name="Ke S."/>
            <person name="Chen Y.Y."/>
            <person name="Wu W.L."/>
            <person name="Hsu J.L."/>
            <person name="Lin Y.F."/>
            <person name="Huang M.D."/>
            <person name="Li C.Y."/>
            <person name="Huang L."/>
            <person name="Wang Z.W."/>
            <person name="Zhao X."/>
            <person name="Zhong W.Y."/>
            <person name="Peng D.H."/>
            <person name="Ahmad S."/>
            <person name="Lan S."/>
            <person name="Zhang J.S."/>
            <person name="Tsai W.C."/>
            <person name="Van de Peer Y."/>
            <person name="Liu Z.J."/>
        </authorList>
    </citation>
    <scope>NUCLEOTIDE SEQUENCE</scope>
    <source>
        <strain evidence="3">SCP</strain>
    </source>
</reference>
<evidence type="ECO:0000256" key="1">
    <source>
        <dbReference type="SAM" id="MobiDB-lite"/>
    </source>
</evidence>
<keyword evidence="4" id="KW-1185">Reference proteome</keyword>
<dbReference type="PANTHER" id="PTHR36399:SF1">
    <property type="entry name" value="PHOTOSYNTHETIC NDH SUBUNIT OF SUBCOMPLEX B 5, CHLOROPLASTIC"/>
    <property type="match status" value="1"/>
</dbReference>
<dbReference type="PANTHER" id="PTHR36399">
    <property type="entry name" value="PHOTOSYNTHETIC NDH SUBUNIT OF SUBCOMPLEX B 5, CHLOROPLASTIC"/>
    <property type="match status" value="1"/>
</dbReference>
<evidence type="ECO:0000313" key="3">
    <source>
        <dbReference type="EMBL" id="KAK1267118.1"/>
    </source>
</evidence>
<dbReference type="EMBL" id="JAUJYN010000007">
    <property type="protein sequence ID" value="KAK1267118.1"/>
    <property type="molecule type" value="Genomic_DNA"/>
</dbReference>
<keyword evidence="2" id="KW-1133">Transmembrane helix</keyword>